<keyword evidence="3" id="KW-0677">Repeat</keyword>
<evidence type="ECO:0000256" key="4">
    <source>
        <dbReference type="ARBA" id="ARBA00023069"/>
    </source>
</evidence>
<accession>A0A9D3YSB4</accession>
<dbReference type="Proteomes" id="UP000828390">
    <property type="component" value="Unassembled WGS sequence"/>
</dbReference>
<dbReference type="Pfam" id="PF14580">
    <property type="entry name" value="LRR_9"/>
    <property type="match status" value="1"/>
</dbReference>
<dbReference type="InterPro" id="IPR050576">
    <property type="entry name" value="Cilia_flagella_integrity"/>
</dbReference>
<dbReference type="InterPro" id="IPR032675">
    <property type="entry name" value="LRR_dom_sf"/>
</dbReference>
<feature type="compositionally biased region" description="Acidic residues" evidence="6">
    <location>
        <begin position="188"/>
        <end position="201"/>
    </location>
</feature>
<dbReference type="OrthoDB" id="7451790at2759"/>
<organism evidence="7 8">
    <name type="scientific">Dreissena polymorpha</name>
    <name type="common">Zebra mussel</name>
    <name type="synonym">Mytilus polymorpha</name>
    <dbReference type="NCBI Taxonomy" id="45954"/>
    <lineage>
        <taxon>Eukaryota</taxon>
        <taxon>Metazoa</taxon>
        <taxon>Spiralia</taxon>
        <taxon>Lophotrochozoa</taxon>
        <taxon>Mollusca</taxon>
        <taxon>Bivalvia</taxon>
        <taxon>Autobranchia</taxon>
        <taxon>Heteroconchia</taxon>
        <taxon>Euheterodonta</taxon>
        <taxon>Imparidentia</taxon>
        <taxon>Neoheterodontei</taxon>
        <taxon>Myida</taxon>
        <taxon>Dreissenoidea</taxon>
        <taxon>Dreissenidae</taxon>
        <taxon>Dreissena</taxon>
    </lineage>
</organism>
<comment type="caution">
    <text evidence="7">The sequence shown here is derived from an EMBL/GenBank/DDBJ whole genome shotgun (WGS) entry which is preliminary data.</text>
</comment>
<evidence type="ECO:0000313" key="8">
    <source>
        <dbReference type="Proteomes" id="UP000828390"/>
    </source>
</evidence>
<dbReference type="AlphaFoldDB" id="A0A9D3YSB4"/>
<proteinExistence type="predicted"/>
<evidence type="ECO:0000313" key="7">
    <source>
        <dbReference type="EMBL" id="KAH3706425.1"/>
    </source>
</evidence>
<keyword evidence="8" id="KW-1185">Reference proteome</keyword>
<evidence type="ECO:0008006" key="9">
    <source>
        <dbReference type="Google" id="ProtNLM"/>
    </source>
</evidence>
<sequence>MEGETQSEENSEQEEQKPVRLSLHMICKRHLPPDGQKWDQKKIIDALNQITHVRLDRERIGQIDSLELLGDRCTNLYLQSNLIETIENLECLKNLTFIILANNRIRKIENLKFLKKLLFLDLSENQISAVDKGDVPASVIILNLTGNPCTNYPHYRLTTIADFPNLRQLDLCELSNVDKREAGLNVPSDEEDEDDLDDDDEEEEVEVVVEGGVTNNVALSPGDGLDNTETLQGLTAGILLRSAERTEVGMQEHRKRTSELDDLRVTLTLPPSSRLSSRSAIPH</sequence>
<dbReference type="SMART" id="SM00365">
    <property type="entry name" value="LRR_SD22"/>
    <property type="match status" value="3"/>
</dbReference>
<evidence type="ECO:0000256" key="5">
    <source>
        <dbReference type="ARBA" id="ARBA00023273"/>
    </source>
</evidence>
<reference evidence="7" key="1">
    <citation type="journal article" date="2019" name="bioRxiv">
        <title>The Genome of the Zebra Mussel, Dreissena polymorpha: A Resource for Invasive Species Research.</title>
        <authorList>
            <person name="McCartney M.A."/>
            <person name="Auch B."/>
            <person name="Kono T."/>
            <person name="Mallez S."/>
            <person name="Zhang Y."/>
            <person name="Obille A."/>
            <person name="Becker A."/>
            <person name="Abrahante J.E."/>
            <person name="Garbe J."/>
            <person name="Badalamenti J.P."/>
            <person name="Herman A."/>
            <person name="Mangelson H."/>
            <person name="Liachko I."/>
            <person name="Sullivan S."/>
            <person name="Sone E.D."/>
            <person name="Koren S."/>
            <person name="Silverstein K.A.T."/>
            <person name="Beckman K.B."/>
            <person name="Gohl D.M."/>
        </authorList>
    </citation>
    <scope>NUCLEOTIDE SEQUENCE</scope>
    <source>
        <strain evidence="7">Duluth1</strain>
        <tissue evidence="7">Whole animal</tissue>
    </source>
</reference>
<dbReference type="EMBL" id="JAIWYP010000014">
    <property type="protein sequence ID" value="KAH3706425.1"/>
    <property type="molecule type" value="Genomic_DNA"/>
</dbReference>
<reference evidence="7" key="2">
    <citation type="submission" date="2020-11" db="EMBL/GenBank/DDBJ databases">
        <authorList>
            <person name="McCartney M.A."/>
            <person name="Auch B."/>
            <person name="Kono T."/>
            <person name="Mallez S."/>
            <person name="Becker A."/>
            <person name="Gohl D.M."/>
            <person name="Silverstein K.A.T."/>
            <person name="Koren S."/>
            <person name="Bechman K.B."/>
            <person name="Herman A."/>
            <person name="Abrahante J.E."/>
            <person name="Garbe J."/>
        </authorList>
    </citation>
    <scope>NUCLEOTIDE SEQUENCE</scope>
    <source>
        <strain evidence="7">Duluth1</strain>
        <tissue evidence="7">Whole animal</tissue>
    </source>
</reference>
<gene>
    <name evidence="7" type="ORF">DPMN_065811</name>
</gene>
<dbReference type="Gene3D" id="3.80.10.10">
    <property type="entry name" value="Ribonuclease Inhibitor"/>
    <property type="match status" value="1"/>
</dbReference>
<comment type="subcellular location">
    <subcellularLocation>
        <location evidence="1">Cell projection</location>
        <location evidence="1">Cilium</location>
    </subcellularLocation>
</comment>
<dbReference type="PANTHER" id="PTHR45973:SF9">
    <property type="entry name" value="LEUCINE-RICH REPEAT-CONTAINING PROTEIN 46"/>
    <property type="match status" value="1"/>
</dbReference>
<dbReference type="InterPro" id="IPR001611">
    <property type="entry name" value="Leu-rich_rpt"/>
</dbReference>
<name>A0A9D3YSB4_DREPO</name>
<dbReference type="SUPFAM" id="SSF52058">
    <property type="entry name" value="L domain-like"/>
    <property type="match status" value="1"/>
</dbReference>
<dbReference type="PROSITE" id="PS51450">
    <property type="entry name" value="LRR"/>
    <property type="match status" value="2"/>
</dbReference>
<keyword evidence="5" id="KW-0966">Cell projection</keyword>
<protein>
    <recommendedName>
        <fullName evidence="9">U2A'/phosphoprotein 32 family A C-terminal domain-containing protein</fullName>
    </recommendedName>
</protein>
<keyword evidence="2" id="KW-0433">Leucine-rich repeat</keyword>
<keyword evidence="4" id="KW-0969">Cilium</keyword>
<feature type="region of interest" description="Disordered" evidence="6">
    <location>
        <begin position="182"/>
        <end position="201"/>
    </location>
</feature>
<evidence type="ECO:0000256" key="3">
    <source>
        <dbReference type="ARBA" id="ARBA00022737"/>
    </source>
</evidence>
<dbReference type="PANTHER" id="PTHR45973">
    <property type="entry name" value="PROTEIN PHOSPHATASE 1 REGULATORY SUBUNIT SDS22-RELATED"/>
    <property type="match status" value="1"/>
</dbReference>
<evidence type="ECO:0000256" key="2">
    <source>
        <dbReference type="ARBA" id="ARBA00022614"/>
    </source>
</evidence>
<evidence type="ECO:0000256" key="6">
    <source>
        <dbReference type="SAM" id="MobiDB-lite"/>
    </source>
</evidence>
<evidence type="ECO:0000256" key="1">
    <source>
        <dbReference type="ARBA" id="ARBA00004138"/>
    </source>
</evidence>